<evidence type="ECO:0000313" key="6">
    <source>
        <dbReference type="EMBL" id="GAY59112.1"/>
    </source>
</evidence>
<dbReference type="PANTHER" id="PTHR32116:SF31">
    <property type="entry name" value="GALACTURONOSYLTRANSFERASE 8"/>
    <property type="match status" value="1"/>
</dbReference>
<comment type="pathway">
    <text evidence="1 5">Glycan metabolism; pectin biosynthesis.</text>
</comment>
<keyword evidence="7" id="KW-1185">Reference proteome</keyword>
<dbReference type="InterPro" id="IPR029993">
    <property type="entry name" value="GAUT"/>
</dbReference>
<comment type="subcellular location">
    <subcellularLocation>
        <location evidence="5">Golgi apparatus membrane</location>
        <topology evidence="5">Single-pass type II membrane protein</topology>
    </subcellularLocation>
</comment>
<dbReference type="PANTHER" id="PTHR32116">
    <property type="entry name" value="GALACTURONOSYLTRANSFERASE 4-RELATED"/>
    <property type="match status" value="1"/>
</dbReference>
<dbReference type="GO" id="GO:0000139">
    <property type="term" value="C:Golgi membrane"/>
    <property type="evidence" value="ECO:0007669"/>
    <property type="project" value="UniProtKB-SubCell"/>
</dbReference>
<comment type="similarity">
    <text evidence="2 5">Belongs to the glycosyltransferase 8 family.</text>
</comment>
<proteinExistence type="inferred from homology"/>
<dbReference type="GO" id="GO:0071555">
    <property type="term" value="P:cell wall organization"/>
    <property type="evidence" value="ECO:0007669"/>
    <property type="project" value="UniProtKB-KW"/>
</dbReference>
<keyword evidence="3 5" id="KW-0328">Glycosyltransferase</keyword>
<dbReference type="SUPFAM" id="SSF53448">
    <property type="entry name" value="Nucleotide-diphospho-sugar transferases"/>
    <property type="match status" value="1"/>
</dbReference>
<dbReference type="Pfam" id="PF01501">
    <property type="entry name" value="Glyco_transf_8"/>
    <property type="match status" value="1"/>
</dbReference>
<feature type="non-terminal residue" evidence="6">
    <location>
        <position position="1"/>
    </location>
</feature>
<comment type="caution">
    <text evidence="6">The sequence shown here is derived from an EMBL/GenBank/DDBJ whole genome shotgun (WGS) entry which is preliminary data.</text>
</comment>
<keyword evidence="5" id="KW-0333">Golgi apparatus</keyword>
<dbReference type="UniPathway" id="UPA00845"/>
<gene>
    <name evidence="6" type="ORF">CUMW_192070</name>
</gene>
<protein>
    <recommendedName>
        <fullName evidence="5">Hexosyltransferase</fullName>
        <ecNumber evidence="5">2.4.1.-</ecNumber>
    </recommendedName>
</protein>
<organism evidence="6 7">
    <name type="scientific">Citrus unshiu</name>
    <name type="common">Satsuma mandarin</name>
    <name type="synonym">Citrus nobilis var. unshiu</name>
    <dbReference type="NCBI Taxonomy" id="55188"/>
    <lineage>
        <taxon>Eukaryota</taxon>
        <taxon>Viridiplantae</taxon>
        <taxon>Streptophyta</taxon>
        <taxon>Embryophyta</taxon>
        <taxon>Tracheophyta</taxon>
        <taxon>Spermatophyta</taxon>
        <taxon>Magnoliopsida</taxon>
        <taxon>eudicotyledons</taxon>
        <taxon>Gunneridae</taxon>
        <taxon>Pentapetalae</taxon>
        <taxon>rosids</taxon>
        <taxon>malvids</taxon>
        <taxon>Sapindales</taxon>
        <taxon>Rutaceae</taxon>
        <taxon>Aurantioideae</taxon>
        <taxon>Citrus</taxon>
    </lineage>
</organism>
<dbReference type="STRING" id="55188.A0A2H5Q3F8"/>
<evidence type="ECO:0000256" key="5">
    <source>
        <dbReference type="RuleBase" id="RU362027"/>
    </source>
</evidence>
<dbReference type="GO" id="GO:0045489">
    <property type="term" value="P:pectin biosynthetic process"/>
    <property type="evidence" value="ECO:0007669"/>
    <property type="project" value="UniProtKB-UniPathway"/>
</dbReference>
<evidence type="ECO:0000256" key="3">
    <source>
        <dbReference type="ARBA" id="ARBA00022676"/>
    </source>
</evidence>
<sequence>AFSRLIAANLMPKSLHCLTMSLMEERITNPKIHNDKGKPAPAEFEDSKLYHYAIFSVILLPASVVVNSAIKNSKEPWKHKHMLILFLDDDIVVQRDLTGLWKIDMDGKVNGVVETCFGLSHIYAQYLNFLLPLIKAKFNPKACAWAYGMNFFYLDAWTKEKCREEYHYWQNLTENRTLWKLQTFPPDLITFYLTTKPLGQSRHALGLEYNPNIRMEEVQNAAVEYNPNHGMYRAL</sequence>
<dbReference type="EMBL" id="BDQV01000203">
    <property type="protein sequence ID" value="GAY59112.1"/>
    <property type="molecule type" value="Genomic_DNA"/>
</dbReference>
<dbReference type="EC" id="2.4.1.-" evidence="5"/>
<keyword evidence="4" id="KW-0808">Transferase</keyword>
<evidence type="ECO:0000313" key="7">
    <source>
        <dbReference type="Proteomes" id="UP000236630"/>
    </source>
</evidence>
<keyword evidence="5" id="KW-0961">Cell wall biogenesis/degradation</keyword>
<dbReference type="AlphaFoldDB" id="A0A2H5Q3F8"/>
<evidence type="ECO:0000256" key="4">
    <source>
        <dbReference type="ARBA" id="ARBA00022679"/>
    </source>
</evidence>
<evidence type="ECO:0000256" key="2">
    <source>
        <dbReference type="ARBA" id="ARBA00006351"/>
    </source>
</evidence>
<dbReference type="InterPro" id="IPR029044">
    <property type="entry name" value="Nucleotide-diphossugar_trans"/>
</dbReference>
<dbReference type="Proteomes" id="UP000236630">
    <property type="component" value="Unassembled WGS sequence"/>
</dbReference>
<dbReference type="Gene3D" id="3.90.550.10">
    <property type="entry name" value="Spore Coat Polysaccharide Biosynthesis Protein SpsA, Chain A"/>
    <property type="match status" value="1"/>
</dbReference>
<reference evidence="6 7" key="1">
    <citation type="journal article" date="2017" name="Front. Genet.">
        <title>Draft sequencing of the heterozygous diploid genome of Satsuma (Citrus unshiu Marc.) using a hybrid assembly approach.</title>
        <authorList>
            <person name="Shimizu T."/>
            <person name="Tanizawa Y."/>
            <person name="Mochizuki T."/>
            <person name="Nagasaki H."/>
            <person name="Yoshioka T."/>
            <person name="Toyoda A."/>
            <person name="Fujiyama A."/>
            <person name="Kaminuma E."/>
            <person name="Nakamura Y."/>
        </authorList>
    </citation>
    <scope>NUCLEOTIDE SEQUENCE [LARGE SCALE GENOMIC DNA]</scope>
    <source>
        <strain evidence="7">cv. Miyagawa wase</strain>
    </source>
</reference>
<name>A0A2H5Q3F8_CITUN</name>
<accession>A0A2H5Q3F8</accession>
<dbReference type="GO" id="GO:0047262">
    <property type="term" value="F:polygalacturonate 4-alpha-galacturonosyltransferase activity"/>
    <property type="evidence" value="ECO:0007669"/>
    <property type="project" value="InterPro"/>
</dbReference>
<dbReference type="InterPro" id="IPR002495">
    <property type="entry name" value="Glyco_trans_8"/>
</dbReference>
<evidence type="ECO:0000256" key="1">
    <source>
        <dbReference type="ARBA" id="ARBA00004877"/>
    </source>
</evidence>